<protein>
    <recommendedName>
        <fullName evidence="2">BLOC-1-related complex subunit 6 C-terminal helix domain-containing protein</fullName>
    </recommendedName>
</protein>
<evidence type="ECO:0000259" key="2">
    <source>
        <dbReference type="Pfam" id="PF10157"/>
    </source>
</evidence>
<dbReference type="OrthoDB" id="6380452at2759"/>
<dbReference type="GO" id="GO:0032418">
    <property type="term" value="P:lysosome localization"/>
    <property type="evidence" value="ECO:0007669"/>
    <property type="project" value="TreeGrafter"/>
</dbReference>
<proteinExistence type="predicted"/>
<dbReference type="InterPro" id="IPR019314">
    <property type="entry name" value="BORCS6"/>
</dbReference>
<dbReference type="AlphaFoldDB" id="A0A5N5SJ39"/>
<evidence type="ECO:0000313" key="4">
    <source>
        <dbReference type="Proteomes" id="UP000326759"/>
    </source>
</evidence>
<dbReference type="PANTHER" id="PTHR13440">
    <property type="entry name" value="BLOC-1 RELATED COMPLEX SUBUNIT 6"/>
    <property type="match status" value="1"/>
</dbReference>
<feature type="domain" description="BLOC-1-related complex subunit 6 C-terminal helix" evidence="2">
    <location>
        <begin position="198"/>
        <end position="286"/>
    </location>
</feature>
<gene>
    <name evidence="3" type="ORF">Anas_01626</name>
</gene>
<dbReference type="PANTHER" id="PTHR13440:SF7">
    <property type="entry name" value="BLOC-1 RELATED COMPLEX SUBUNIT 6"/>
    <property type="match status" value="1"/>
</dbReference>
<evidence type="ECO:0000313" key="3">
    <source>
        <dbReference type="EMBL" id="KAB7494006.1"/>
    </source>
</evidence>
<accession>A0A5N5SJ39</accession>
<dbReference type="GO" id="GO:0099078">
    <property type="term" value="C:BORC complex"/>
    <property type="evidence" value="ECO:0007669"/>
    <property type="project" value="TreeGrafter"/>
</dbReference>
<reference evidence="3 4" key="1">
    <citation type="journal article" date="2019" name="PLoS Biol.">
        <title>Sex chromosomes control vertical transmission of feminizing Wolbachia symbionts in an isopod.</title>
        <authorList>
            <person name="Becking T."/>
            <person name="Chebbi M.A."/>
            <person name="Giraud I."/>
            <person name="Moumen B."/>
            <person name="Laverre T."/>
            <person name="Caubet Y."/>
            <person name="Peccoud J."/>
            <person name="Gilbert C."/>
            <person name="Cordaux R."/>
        </authorList>
    </citation>
    <scope>NUCLEOTIDE SEQUENCE [LARGE SCALE GENOMIC DNA]</scope>
    <source>
        <strain evidence="3">ANa2</strain>
        <tissue evidence="3">Whole body excluding digestive tract and cuticle</tissue>
    </source>
</reference>
<dbReference type="InterPro" id="IPR046465">
    <property type="entry name" value="BORCS6_C"/>
</dbReference>
<dbReference type="Pfam" id="PF10157">
    <property type="entry name" value="BORCS6"/>
    <property type="match status" value="1"/>
</dbReference>
<organism evidence="3 4">
    <name type="scientific">Armadillidium nasatum</name>
    <dbReference type="NCBI Taxonomy" id="96803"/>
    <lineage>
        <taxon>Eukaryota</taxon>
        <taxon>Metazoa</taxon>
        <taxon>Ecdysozoa</taxon>
        <taxon>Arthropoda</taxon>
        <taxon>Crustacea</taxon>
        <taxon>Multicrustacea</taxon>
        <taxon>Malacostraca</taxon>
        <taxon>Eumalacostraca</taxon>
        <taxon>Peracarida</taxon>
        <taxon>Isopoda</taxon>
        <taxon>Oniscidea</taxon>
        <taxon>Crinocheta</taxon>
        <taxon>Armadillidiidae</taxon>
        <taxon>Armadillidium</taxon>
    </lineage>
</organism>
<comment type="caution">
    <text evidence="3">The sequence shown here is derived from an EMBL/GenBank/DDBJ whole genome shotgun (WGS) entry which is preliminary data.</text>
</comment>
<sequence length="316" mass="36047">MTIIHFGTLYQAFLIYRENCRESVIGYLDKCLALNNPANYLVINIFNITDAATIVEDEKDEGQRENPFYEEDYVSLWQRTNHGSVDLDEKLTSMTGSYSEILDDSHETDPECENTLICDDTCISHVQPHELEKNRKESNSKAICQESGAKLSKDETPSSSRGLWFEGSQEDSICELIRDFSQRNIVSRSLTLVYPALPPIDPTVIGDLEERARDVATSMDTLIENLTGTLHSISALSVECVETYRDAVCKTCDAVDSNIKSMYQLMAKCEELSKSMKSVYKLHDEMNINNGLEKKEKYFGFEVLFKKYKDERQIED</sequence>
<evidence type="ECO:0000256" key="1">
    <source>
        <dbReference type="SAM" id="MobiDB-lite"/>
    </source>
</evidence>
<feature type="region of interest" description="Disordered" evidence="1">
    <location>
        <begin position="131"/>
        <end position="163"/>
    </location>
</feature>
<dbReference type="Proteomes" id="UP000326759">
    <property type="component" value="Unassembled WGS sequence"/>
</dbReference>
<dbReference type="EMBL" id="SEYY01024618">
    <property type="protein sequence ID" value="KAB7494006.1"/>
    <property type="molecule type" value="Genomic_DNA"/>
</dbReference>
<keyword evidence="4" id="KW-1185">Reference proteome</keyword>
<name>A0A5N5SJ39_9CRUS</name>